<protein>
    <submittedName>
        <fullName evidence="3">FKBP prolyl isomerase family member 6 (inactive)</fullName>
    </submittedName>
</protein>
<sequence length="98" mass="11264">KYIWTHNVGFLDSYPYVHSSKSYQWLGHRMQNITSDKGVLKEIIRDGSGETVPPDSSVLVKFSGYLEHTDRPFDTNWFKKNPKLMKLGEGDNRIGDST</sequence>
<dbReference type="AlphaFoldDB" id="A0A8C6VC82"/>
<proteinExistence type="predicted"/>
<keyword evidence="4" id="KW-1185">Reference proteome</keyword>
<dbReference type="OrthoDB" id="8116123at2759"/>
<evidence type="ECO:0000313" key="3">
    <source>
        <dbReference type="Ensembl" id="ENSNNAP00000002157.1"/>
    </source>
</evidence>
<dbReference type="GO" id="GO:0005737">
    <property type="term" value="C:cytoplasm"/>
    <property type="evidence" value="ECO:0007669"/>
    <property type="project" value="TreeGrafter"/>
</dbReference>
<dbReference type="GO" id="GO:0003755">
    <property type="term" value="F:peptidyl-prolyl cis-trans isomerase activity"/>
    <property type="evidence" value="ECO:0007669"/>
    <property type="project" value="InterPro"/>
</dbReference>
<evidence type="ECO:0000313" key="4">
    <source>
        <dbReference type="Proteomes" id="UP000694559"/>
    </source>
</evidence>
<dbReference type="Proteomes" id="UP000694559">
    <property type="component" value="Unplaced"/>
</dbReference>
<dbReference type="Ensembl" id="ENSNNAT00000002268.1">
    <property type="protein sequence ID" value="ENSNNAP00000002157.1"/>
    <property type="gene ID" value="ENSNNAG00000001486.1"/>
</dbReference>
<dbReference type="GO" id="GO:0034587">
    <property type="term" value="P:piRNA processing"/>
    <property type="evidence" value="ECO:0007669"/>
    <property type="project" value="TreeGrafter"/>
</dbReference>
<reference evidence="3" key="2">
    <citation type="submission" date="2025-09" db="UniProtKB">
        <authorList>
            <consortium name="Ensembl"/>
        </authorList>
    </citation>
    <scope>IDENTIFICATION</scope>
</reference>
<gene>
    <name evidence="3" type="primary">FKBP6</name>
</gene>
<dbReference type="Gene3D" id="3.10.50.40">
    <property type="match status" value="1"/>
</dbReference>
<dbReference type="GO" id="GO:0051879">
    <property type="term" value="F:Hsp90 protein binding"/>
    <property type="evidence" value="ECO:0007669"/>
    <property type="project" value="TreeGrafter"/>
</dbReference>
<dbReference type="GeneTree" id="ENSGT00940000158514"/>
<organism evidence="3 4">
    <name type="scientific">Naja naja</name>
    <name type="common">Indian cobra</name>
    <dbReference type="NCBI Taxonomy" id="35670"/>
    <lineage>
        <taxon>Eukaryota</taxon>
        <taxon>Metazoa</taxon>
        <taxon>Chordata</taxon>
        <taxon>Craniata</taxon>
        <taxon>Vertebrata</taxon>
        <taxon>Euteleostomi</taxon>
        <taxon>Lepidosauria</taxon>
        <taxon>Squamata</taxon>
        <taxon>Bifurcata</taxon>
        <taxon>Unidentata</taxon>
        <taxon>Episquamata</taxon>
        <taxon>Toxicofera</taxon>
        <taxon>Serpentes</taxon>
        <taxon>Colubroidea</taxon>
        <taxon>Elapidae</taxon>
        <taxon>Elapinae</taxon>
        <taxon>Naja</taxon>
    </lineage>
</organism>
<keyword evidence="1" id="KW-0677">Repeat</keyword>
<dbReference type="GO" id="GO:0007283">
    <property type="term" value="P:spermatogenesis"/>
    <property type="evidence" value="ECO:0007669"/>
    <property type="project" value="TreeGrafter"/>
</dbReference>
<keyword evidence="2" id="KW-0802">TPR repeat</keyword>
<evidence type="ECO:0000256" key="2">
    <source>
        <dbReference type="ARBA" id="ARBA00022803"/>
    </source>
</evidence>
<evidence type="ECO:0000256" key="1">
    <source>
        <dbReference type="ARBA" id="ARBA00022737"/>
    </source>
</evidence>
<accession>A0A8C6VC82</accession>
<dbReference type="InterPro" id="IPR046357">
    <property type="entry name" value="PPIase_dom_sf"/>
</dbReference>
<name>A0A8C6VC82_NAJNA</name>
<dbReference type="InterPro" id="IPR042282">
    <property type="entry name" value="FKBP6/shu"/>
</dbReference>
<reference evidence="3" key="1">
    <citation type="submission" date="2025-08" db="UniProtKB">
        <authorList>
            <consortium name="Ensembl"/>
        </authorList>
    </citation>
    <scope>IDENTIFICATION</scope>
</reference>
<dbReference type="PANTHER" id="PTHR46674">
    <property type="entry name" value="INACTIVE PEPTIDYL-PROLYL CIS-TRANS ISOMERASE FKBP6"/>
    <property type="match status" value="1"/>
</dbReference>
<dbReference type="PANTHER" id="PTHR46674:SF1">
    <property type="entry name" value="INACTIVE PEPTIDYL-PROLYL CIS-TRANS ISOMERASE FKBP6"/>
    <property type="match status" value="1"/>
</dbReference>
<dbReference type="SUPFAM" id="SSF54534">
    <property type="entry name" value="FKBP-like"/>
    <property type="match status" value="1"/>
</dbReference>